<dbReference type="PANTHER" id="PTHR30087:SF0">
    <property type="entry name" value="INNER MEMBRANE PROTEIN"/>
    <property type="match status" value="1"/>
</dbReference>
<dbReference type="EMBL" id="AAQH01000012">
    <property type="protein sequence ID" value="EAT11851.1"/>
    <property type="molecule type" value="Genomic_DNA"/>
</dbReference>
<organism evidence="2 3">
    <name type="scientific">Bermanella marisrubri</name>
    <dbReference type="NCBI Taxonomy" id="207949"/>
    <lineage>
        <taxon>Bacteria</taxon>
        <taxon>Pseudomonadati</taxon>
        <taxon>Pseudomonadota</taxon>
        <taxon>Gammaproteobacteria</taxon>
        <taxon>Oceanospirillales</taxon>
        <taxon>Oceanospirillaceae</taxon>
        <taxon>Bermanella</taxon>
    </lineage>
</organism>
<evidence type="ECO:0000313" key="3">
    <source>
        <dbReference type="Proteomes" id="UP000004263"/>
    </source>
</evidence>
<gene>
    <name evidence="2" type="ORF">RED65_13857</name>
</gene>
<evidence type="ECO:0000313" key="2">
    <source>
        <dbReference type="EMBL" id="EAT11851.1"/>
    </source>
</evidence>
<dbReference type="Proteomes" id="UP000004263">
    <property type="component" value="Unassembled WGS sequence"/>
</dbReference>
<feature type="domain" description="DUF1722" evidence="1">
    <location>
        <begin position="192"/>
        <end position="310"/>
    </location>
</feature>
<name>Q1N123_9GAMM</name>
<dbReference type="InterPro" id="IPR007553">
    <property type="entry name" value="2-thiour_desulf"/>
</dbReference>
<dbReference type="Pfam" id="PF08349">
    <property type="entry name" value="DUF1722"/>
    <property type="match status" value="1"/>
</dbReference>
<sequence>MKIQVAISSCLLGEEVRYNGGHKRSRYIESVLSEYFSFTPICPEVGIGMGTPRPPIHLITTSGNNEEGIEAAQVDDHSKRFTQQLKDYAKQQADQIKDVRGYIFMQKSPSCGYTKVKLYHENGNPLDTAQGIYAAEIERLLPLIPKEEAGRLSDPMLRENFITRVMAYNDWKENVEADLSKKALMDFHTRHKYLLMAHHIPSYQNLGRLMADLKAKPLQQIADEYIMEFMSAIKHVANRKKNTNVLQHLQGYVKQHLTSQERQEMTNVIHQYRQGIIPLVAPLTLLNHHIQKHTEQDGYLLQQKYLNPHPYELGLRNAI</sequence>
<comment type="caution">
    <text evidence="2">The sequence shown here is derived from an EMBL/GenBank/DDBJ whole genome shotgun (WGS) entry which is preliminary data.</text>
</comment>
<dbReference type="STRING" id="207949.RED65_13857"/>
<dbReference type="HOGENOM" id="CLU_076318_0_0_6"/>
<dbReference type="RefSeq" id="WP_007017928.1">
    <property type="nucleotide sequence ID" value="NZ_CH724115.1"/>
</dbReference>
<dbReference type="AlphaFoldDB" id="Q1N123"/>
<evidence type="ECO:0000259" key="1">
    <source>
        <dbReference type="Pfam" id="PF08349"/>
    </source>
</evidence>
<keyword evidence="3" id="KW-1185">Reference proteome</keyword>
<dbReference type="PANTHER" id="PTHR30087">
    <property type="entry name" value="INNER MEMBRANE PROTEIN"/>
    <property type="match status" value="1"/>
</dbReference>
<dbReference type="PIRSF" id="PIRSF037004">
    <property type="entry name" value="UCP037004"/>
    <property type="match status" value="1"/>
</dbReference>
<protein>
    <recommendedName>
        <fullName evidence="1">DUF1722 domain-containing protein</fullName>
    </recommendedName>
</protein>
<dbReference type="Pfam" id="PF04463">
    <property type="entry name" value="2-thiour_desulf"/>
    <property type="match status" value="1"/>
</dbReference>
<proteinExistence type="predicted"/>
<dbReference type="InterPro" id="IPR013560">
    <property type="entry name" value="DUF1722"/>
</dbReference>
<reference evidence="2 3" key="1">
    <citation type="submission" date="2006-03" db="EMBL/GenBank/DDBJ databases">
        <authorList>
            <person name="Pinhassi J."/>
            <person name="Pedros-Alio C."/>
            <person name="Ferriera S."/>
            <person name="Johnson J."/>
            <person name="Kravitz S."/>
            <person name="Halpern A."/>
            <person name="Remington K."/>
            <person name="Beeson K."/>
            <person name="Tran B."/>
            <person name="Rogers Y.-H."/>
            <person name="Friedman R."/>
            <person name="Venter J.C."/>
        </authorList>
    </citation>
    <scope>NUCLEOTIDE SEQUENCE [LARGE SCALE GENOMIC DNA]</scope>
    <source>
        <strain evidence="2 3">RED65</strain>
    </source>
</reference>
<accession>Q1N123</accession>
<dbReference type="InterPro" id="IPR017087">
    <property type="entry name" value="UCP037004"/>
</dbReference>